<evidence type="ECO:0000256" key="2">
    <source>
        <dbReference type="SAM" id="Phobius"/>
    </source>
</evidence>
<reference evidence="4 5" key="1">
    <citation type="submission" date="2021-03" db="EMBL/GenBank/DDBJ databases">
        <title>Genomic Encyclopedia of Type Strains, Phase IV (KMG-IV): sequencing the most valuable type-strain genomes for metagenomic binning, comparative biology and taxonomic classification.</title>
        <authorList>
            <person name="Goeker M."/>
        </authorList>
    </citation>
    <scope>NUCLEOTIDE SEQUENCE [LARGE SCALE GENOMIC DNA]</scope>
    <source>
        <strain evidence="4 5">DSM 1289</strain>
    </source>
</reference>
<comment type="caution">
    <text evidence="4">The sequence shown here is derived from an EMBL/GenBank/DDBJ whole genome shotgun (WGS) entry which is preliminary data.</text>
</comment>
<dbReference type="RefSeq" id="WP_330617485.1">
    <property type="nucleotide sequence ID" value="NZ_BAAACS010000002.1"/>
</dbReference>
<protein>
    <recommendedName>
        <fullName evidence="6">YHYH domain-containing protein</fullName>
    </recommendedName>
</protein>
<keyword evidence="2" id="KW-0812">Transmembrane</keyword>
<keyword evidence="3" id="KW-0732">Signal</keyword>
<keyword evidence="5" id="KW-1185">Reference proteome</keyword>
<feature type="signal peptide" evidence="3">
    <location>
        <begin position="1"/>
        <end position="32"/>
    </location>
</feature>
<evidence type="ECO:0000313" key="4">
    <source>
        <dbReference type="EMBL" id="MBP1855279.1"/>
    </source>
</evidence>
<keyword evidence="2" id="KW-0472">Membrane</keyword>
<gene>
    <name evidence="4" type="ORF">J2Z43_001672</name>
</gene>
<feature type="chain" id="PRO_5045756813" description="YHYH domain-containing protein" evidence="3">
    <location>
        <begin position="33"/>
        <end position="376"/>
    </location>
</feature>
<organism evidence="4 5">
    <name type="scientific">Metaclostridioides mangenotii</name>
    <dbReference type="NCBI Taxonomy" id="1540"/>
    <lineage>
        <taxon>Bacteria</taxon>
        <taxon>Bacillati</taxon>
        <taxon>Bacillota</taxon>
        <taxon>Clostridia</taxon>
        <taxon>Peptostreptococcales</taxon>
        <taxon>Peptostreptococcaceae</taxon>
        <taxon>Metaclostridioides</taxon>
    </lineage>
</organism>
<dbReference type="InterPro" id="IPR047773">
    <property type="entry name" value="YHYH_dom_bact"/>
</dbReference>
<feature type="compositionally biased region" description="Basic and acidic residues" evidence="1">
    <location>
        <begin position="91"/>
        <end position="129"/>
    </location>
</feature>
<dbReference type="EMBL" id="JAGGJX010000002">
    <property type="protein sequence ID" value="MBP1855279.1"/>
    <property type="molecule type" value="Genomic_DNA"/>
</dbReference>
<feature type="region of interest" description="Disordered" evidence="1">
    <location>
        <begin position="70"/>
        <end position="145"/>
    </location>
</feature>
<evidence type="ECO:0000256" key="3">
    <source>
        <dbReference type="SAM" id="SignalP"/>
    </source>
</evidence>
<name>A0ABS4EBG7_9FIRM</name>
<evidence type="ECO:0000313" key="5">
    <source>
        <dbReference type="Proteomes" id="UP000767291"/>
    </source>
</evidence>
<dbReference type="NCBIfam" id="NF033223">
    <property type="entry name" value="YHYH_alt"/>
    <property type="match status" value="1"/>
</dbReference>
<keyword evidence="2" id="KW-1133">Transmembrane helix</keyword>
<evidence type="ECO:0000256" key="1">
    <source>
        <dbReference type="SAM" id="MobiDB-lite"/>
    </source>
</evidence>
<dbReference type="Proteomes" id="UP000767291">
    <property type="component" value="Unassembled WGS sequence"/>
</dbReference>
<sequence>MNFLRRKSKNRCFAVILTVSLMSFGSISFAHSGRTDSSGGHHDYKNKSGLGSYHYHHGYGPHLHTNGCPYGGGGSSSSGSSSSSGNSASSRESEQRRAEETAMREAEAKARQEEKDKERVKKEGIDKGYENGYSRAGRDTSSYSGSYVDNYNNGYNEGYNRGLEQVEEDAKEASEKGYNLGVTGEDIENPYSKEILLESFKEGYEKGFGEYKSKKKEEYKAIGKQDGAEDKPMMEFEEDINKEIKAAYIDGYNSSQKVIEKEFNERGFKAAIKKAKSEESSIKNEKHSKWYKAGYENGKKRLDKELEKAYQKGLKGEEFQVETAVLGAKEYLKEEYDRGKEDAKTNGAIGAGVIGVSATGLVLYRRNRKKNGNRKY</sequence>
<feature type="compositionally biased region" description="Low complexity" evidence="1">
    <location>
        <begin position="77"/>
        <end position="90"/>
    </location>
</feature>
<feature type="transmembrane region" description="Helical" evidence="2">
    <location>
        <begin position="347"/>
        <end position="364"/>
    </location>
</feature>
<proteinExistence type="predicted"/>
<accession>A0ABS4EBG7</accession>
<evidence type="ECO:0008006" key="6">
    <source>
        <dbReference type="Google" id="ProtNLM"/>
    </source>
</evidence>